<dbReference type="GO" id="GO:0003824">
    <property type="term" value="F:catalytic activity"/>
    <property type="evidence" value="ECO:0007669"/>
    <property type="project" value="InterPro"/>
</dbReference>
<dbReference type="PANTHER" id="PTHR43432:SF6">
    <property type="entry name" value="RADICAL SAM CORE DOMAIN-CONTAINING PROTEIN"/>
    <property type="match status" value="1"/>
</dbReference>
<reference evidence="5" key="1">
    <citation type="journal article" date="2020" name="mSystems">
        <title>Genome- and Community-Level Interaction Insights into Carbon Utilization and Element Cycling Functions of Hydrothermarchaeota in Hydrothermal Sediment.</title>
        <authorList>
            <person name="Zhou Z."/>
            <person name="Liu Y."/>
            <person name="Xu W."/>
            <person name="Pan J."/>
            <person name="Luo Z.H."/>
            <person name="Li M."/>
        </authorList>
    </citation>
    <scope>NUCLEOTIDE SEQUENCE [LARGE SCALE GENOMIC DNA]</scope>
    <source>
        <strain evidence="5">SpSt-1116</strain>
    </source>
</reference>
<dbReference type="InterPro" id="IPR040086">
    <property type="entry name" value="MJ0683-like"/>
</dbReference>
<gene>
    <name evidence="5" type="ORF">ENM78_02255</name>
</gene>
<sequence length="268" mass="30430">MDGRITIHKTRVRRALAPSGLPDLDYALNPYIGCSHACIYCYAREYTRERIVRERWGQSVIVKENLIEALRRDVLRLRPGTVGLSTITDPYQPVESEYKLSRRSLEVLLPRGFRVSIQTKSGLVTRDLDILERWGESVDVGFTITTLDSSIARVIEPNSPPPSERVRALELVSSRGIETWVFLGPILPGITDSIESIESIVEIASSTRSTLYIDMLRVKPFMLKAEGLQRELALRARGFAWRELFRKIEALCRKHGVKCKEAFGSQEV</sequence>
<dbReference type="GO" id="GO:0051536">
    <property type="term" value="F:iron-sulfur cluster binding"/>
    <property type="evidence" value="ECO:0007669"/>
    <property type="project" value="UniProtKB-KW"/>
</dbReference>
<dbReference type="InterPro" id="IPR007197">
    <property type="entry name" value="rSAM"/>
</dbReference>
<comment type="caution">
    <text evidence="5">The sequence shown here is derived from an EMBL/GenBank/DDBJ whole genome shotgun (WGS) entry which is preliminary data.</text>
</comment>
<dbReference type="SFLD" id="SFLDG01084">
    <property type="entry name" value="Uncharacterised_Radical_SAM_Su"/>
    <property type="match status" value="1"/>
</dbReference>
<dbReference type="AlphaFoldDB" id="A0A7J3ZJN8"/>
<accession>A0A7J3ZJN8</accession>
<dbReference type="Pfam" id="PF04055">
    <property type="entry name" value="Radical_SAM"/>
    <property type="match status" value="1"/>
</dbReference>
<evidence type="ECO:0000313" key="5">
    <source>
        <dbReference type="EMBL" id="HHQ80273.1"/>
    </source>
</evidence>
<dbReference type="PANTHER" id="PTHR43432">
    <property type="entry name" value="SLR0285 PROTEIN"/>
    <property type="match status" value="1"/>
</dbReference>
<evidence type="ECO:0000256" key="2">
    <source>
        <dbReference type="ARBA" id="ARBA00023004"/>
    </source>
</evidence>
<protein>
    <submittedName>
        <fullName evidence="5">Radical SAM protein</fullName>
    </submittedName>
</protein>
<keyword evidence="3" id="KW-0411">Iron-sulfur</keyword>
<dbReference type="EMBL" id="DRZC01000031">
    <property type="protein sequence ID" value="HHQ80273.1"/>
    <property type="molecule type" value="Genomic_DNA"/>
</dbReference>
<keyword evidence="1" id="KW-0479">Metal-binding</keyword>
<dbReference type="GO" id="GO:0046872">
    <property type="term" value="F:metal ion binding"/>
    <property type="evidence" value="ECO:0007669"/>
    <property type="project" value="UniProtKB-KW"/>
</dbReference>
<name>A0A7J3ZJN8_9CREN</name>
<feature type="domain" description="Radical SAM core" evidence="4">
    <location>
        <begin position="29"/>
        <end position="193"/>
    </location>
</feature>
<proteinExistence type="predicted"/>
<evidence type="ECO:0000256" key="1">
    <source>
        <dbReference type="ARBA" id="ARBA00022723"/>
    </source>
</evidence>
<dbReference type="InterPro" id="IPR058240">
    <property type="entry name" value="rSAM_sf"/>
</dbReference>
<dbReference type="Gene3D" id="3.80.30.30">
    <property type="match status" value="1"/>
</dbReference>
<dbReference type="CDD" id="cd01335">
    <property type="entry name" value="Radical_SAM"/>
    <property type="match status" value="1"/>
</dbReference>
<evidence type="ECO:0000256" key="3">
    <source>
        <dbReference type="ARBA" id="ARBA00023014"/>
    </source>
</evidence>
<dbReference type="SUPFAM" id="SSF102114">
    <property type="entry name" value="Radical SAM enzymes"/>
    <property type="match status" value="1"/>
</dbReference>
<organism evidence="5">
    <name type="scientific">Fervidicoccus fontis</name>
    <dbReference type="NCBI Taxonomy" id="683846"/>
    <lineage>
        <taxon>Archaea</taxon>
        <taxon>Thermoproteota</taxon>
        <taxon>Thermoprotei</taxon>
        <taxon>Fervidicoccales</taxon>
        <taxon>Fervidicoccaceae</taxon>
        <taxon>Fervidicoccus</taxon>
    </lineage>
</organism>
<dbReference type="SFLD" id="SFLDS00029">
    <property type="entry name" value="Radical_SAM"/>
    <property type="match status" value="1"/>
</dbReference>
<keyword evidence="2" id="KW-0408">Iron</keyword>
<evidence type="ECO:0000259" key="4">
    <source>
        <dbReference type="Pfam" id="PF04055"/>
    </source>
</evidence>